<keyword evidence="2" id="KW-1185">Reference proteome</keyword>
<name>A0A0L6Z906_9CLOT</name>
<dbReference type="AlphaFoldDB" id="A0A0L6Z906"/>
<evidence type="ECO:0000313" key="2">
    <source>
        <dbReference type="Proteomes" id="UP000037043"/>
    </source>
</evidence>
<reference evidence="2" key="1">
    <citation type="submission" date="2015-08" db="EMBL/GenBank/DDBJ databases">
        <title>Genome sequence of the strict anaerobe Clostridium homopropionicum LuHBu1 (DSM 5847T).</title>
        <authorList>
            <person name="Poehlein A."/>
            <person name="Beck M."/>
            <person name="Schiel-Bengelsdorf B."/>
            <person name="Bengelsdorf F.R."/>
            <person name="Daniel R."/>
            <person name="Duerre P."/>
        </authorList>
    </citation>
    <scope>NUCLEOTIDE SEQUENCE [LARGE SCALE GENOMIC DNA]</scope>
    <source>
        <strain evidence="2">DSM 5847</strain>
    </source>
</reference>
<dbReference type="Proteomes" id="UP000037043">
    <property type="component" value="Unassembled WGS sequence"/>
</dbReference>
<proteinExistence type="predicted"/>
<dbReference type="EMBL" id="LHUR01000023">
    <property type="protein sequence ID" value="KOA19462.1"/>
    <property type="molecule type" value="Genomic_DNA"/>
</dbReference>
<dbReference type="RefSeq" id="WP_200903911.1">
    <property type="nucleotide sequence ID" value="NZ_LHUR01000023.1"/>
</dbReference>
<comment type="caution">
    <text evidence="1">The sequence shown here is derived from an EMBL/GenBank/DDBJ whole genome shotgun (WGS) entry which is preliminary data.</text>
</comment>
<sequence>MENNIVSLDNFRLKKIEQKHKSTRGFHLKERKKKLYLTEKEVEILLDFLDEDIGYANEEEEMFIKQNEWKIVENCRKDRQDCERIKKIIEDNIETYEDYVMLERDDISFLDLEIHIRNSSTDKEEEERNFKKYETIMKKFDEKLIDKRPII</sequence>
<protein>
    <submittedName>
        <fullName evidence="1">Uncharacterized protein</fullName>
    </submittedName>
</protein>
<evidence type="ECO:0000313" key="1">
    <source>
        <dbReference type="EMBL" id="KOA19462.1"/>
    </source>
</evidence>
<gene>
    <name evidence="1" type="ORF">CLHOM_20700</name>
</gene>
<organism evidence="1 2">
    <name type="scientific">Clostridium homopropionicum DSM 5847</name>
    <dbReference type="NCBI Taxonomy" id="1121318"/>
    <lineage>
        <taxon>Bacteria</taxon>
        <taxon>Bacillati</taxon>
        <taxon>Bacillota</taxon>
        <taxon>Clostridia</taxon>
        <taxon>Eubacteriales</taxon>
        <taxon>Clostridiaceae</taxon>
        <taxon>Clostridium</taxon>
    </lineage>
</organism>
<accession>A0A0L6Z906</accession>
<dbReference type="PATRIC" id="fig|1121318.3.peg.2087"/>